<dbReference type="Proteomes" id="UP001259982">
    <property type="component" value="Unassembled WGS sequence"/>
</dbReference>
<name>A0ABU3BAP7_9GAMM</name>
<keyword evidence="2" id="KW-1185">Reference proteome</keyword>
<dbReference type="InterPro" id="IPR007410">
    <property type="entry name" value="LpqE-like"/>
</dbReference>
<organism evidence="1 2">
    <name type="scientific">Spectribacter acetivorans</name>
    <dbReference type="NCBI Taxonomy" id="3075603"/>
    <lineage>
        <taxon>Bacteria</taxon>
        <taxon>Pseudomonadati</taxon>
        <taxon>Pseudomonadota</taxon>
        <taxon>Gammaproteobacteria</taxon>
        <taxon>Salinisphaerales</taxon>
        <taxon>Salinisphaeraceae</taxon>
        <taxon>Spectribacter</taxon>
    </lineage>
</organism>
<dbReference type="PANTHER" id="PTHR36302">
    <property type="entry name" value="BLR7088 PROTEIN"/>
    <property type="match status" value="1"/>
</dbReference>
<dbReference type="Gene3D" id="2.60.40.1890">
    <property type="entry name" value="PCu(A)C copper chaperone"/>
    <property type="match status" value="1"/>
</dbReference>
<gene>
    <name evidence="1" type="ORF">RM531_13820</name>
</gene>
<dbReference type="PROSITE" id="PS51257">
    <property type="entry name" value="PROKAR_LIPOPROTEIN"/>
    <property type="match status" value="1"/>
</dbReference>
<dbReference type="SUPFAM" id="SSF110087">
    <property type="entry name" value="DR1885-like metal-binding protein"/>
    <property type="match status" value="1"/>
</dbReference>
<sequence length="158" mass="16496">MPNFRHRAGLIGLGCLVIGAGCAPGAPAPDCGGLRVEAPWVRLPPPGAPMQAAYFELHNPGNRRVIVTGVTSPDFKRVMMHETVDRDGQATMAHLDELSVGPGERVALRPGGAHVMLSAPPEAPAPGDSVTFELQCGAAGEATHRFEASYRRGPPSAS</sequence>
<dbReference type="RefSeq" id="WP_311660055.1">
    <property type="nucleotide sequence ID" value="NZ_JAVRHY010000016.1"/>
</dbReference>
<comment type="caution">
    <text evidence="1">The sequence shown here is derived from an EMBL/GenBank/DDBJ whole genome shotgun (WGS) entry which is preliminary data.</text>
</comment>
<reference evidence="1 2" key="1">
    <citation type="submission" date="2023-09" db="EMBL/GenBank/DDBJ databases">
        <authorList>
            <person name="Rey-Velasco X."/>
        </authorList>
    </citation>
    <scope>NUCLEOTIDE SEQUENCE [LARGE SCALE GENOMIC DNA]</scope>
    <source>
        <strain evidence="1 2">P385</strain>
    </source>
</reference>
<dbReference type="Pfam" id="PF04314">
    <property type="entry name" value="PCuAC"/>
    <property type="match status" value="1"/>
</dbReference>
<proteinExistence type="predicted"/>
<dbReference type="PANTHER" id="PTHR36302:SF1">
    <property type="entry name" value="COPPER CHAPERONE PCU(A)C"/>
    <property type="match status" value="1"/>
</dbReference>
<dbReference type="InterPro" id="IPR058248">
    <property type="entry name" value="Lxx211020-like"/>
</dbReference>
<accession>A0ABU3BAP7</accession>
<dbReference type="InterPro" id="IPR036182">
    <property type="entry name" value="PCuAC_sf"/>
</dbReference>
<evidence type="ECO:0000313" key="2">
    <source>
        <dbReference type="Proteomes" id="UP001259982"/>
    </source>
</evidence>
<evidence type="ECO:0000313" key="1">
    <source>
        <dbReference type="EMBL" id="MDT0619552.1"/>
    </source>
</evidence>
<protein>
    <submittedName>
        <fullName evidence="1">Copper chaperone PCu(A)C</fullName>
    </submittedName>
</protein>
<dbReference type="EMBL" id="JAVRHY010000016">
    <property type="protein sequence ID" value="MDT0619552.1"/>
    <property type="molecule type" value="Genomic_DNA"/>
</dbReference>